<dbReference type="Pfam" id="PF13349">
    <property type="entry name" value="DUF4097"/>
    <property type="match status" value="1"/>
</dbReference>
<sequence>MKKHLLLIMLWSLATLAWAQSQTETINKTAGFKNAGGAKVLSVENIHGFVHVEAYNGNTVELVAEKEIKANNQQEVAKGMQEVQVKLIETADSIYVYLDAPFIFRKKSRGRNMNINLDDIKYKYQVDMTLRVPAKINLALSTVTEGDVTVTGVTGDLKIRNVNGPLKLTNVAGKTDASTVNGRIDIFYAGNPPADSEFKTVNGNINVHYAPNLNATVSFKSLNGQFYTDLNDVEMMPVQVIKNSEGRGSGTVYKIDKKQNYQVGKGGPALRFETLNGNIYLKKKES</sequence>
<keyword evidence="4" id="KW-1185">Reference proteome</keyword>
<dbReference type="AlphaFoldDB" id="A0A5M6DPV2"/>
<evidence type="ECO:0000259" key="2">
    <source>
        <dbReference type="Pfam" id="PF13349"/>
    </source>
</evidence>
<organism evidence="3 4">
    <name type="scientific">Adhaeribacter rhizoryzae</name>
    <dbReference type="NCBI Taxonomy" id="2607907"/>
    <lineage>
        <taxon>Bacteria</taxon>
        <taxon>Pseudomonadati</taxon>
        <taxon>Bacteroidota</taxon>
        <taxon>Cytophagia</taxon>
        <taxon>Cytophagales</taxon>
        <taxon>Hymenobacteraceae</taxon>
        <taxon>Adhaeribacter</taxon>
    </lineage>
</organism>
<feature type="domain" description="DUF4097" evidence="2">
    <location>
        <begin position="143"/>
        <end position="216"/>
    </location>
</feature>
<accession>A0A5M6DPV2</accession>
<protein>
    <recommendedName>
        <fullName evidence="2">DUF4097 domain-containing protein</fullName>
    </recommendedName>
</protein>
<dbReference type="InterPro" id="IPR025164">
    <property type="entry name" value="Toastrack_DUF4097"/>
</dbReference>
<dbReference type="RefSeq" id="WP_150087404.1">
    <property type="nucleotide sequence ID" value="NZ_VWSF01000003.1"/>
</dbReference>
<feature type="signal peptide" evidence="1">
    <location>
        <begin position="1"/>
        <end position="19"/>
    </location>
</feature>
<name>A0A5M6DPV2_9BACT</name>
<feature type="chain" id="PRO_5024467014" description="DUF4097 domain-containing protein" evidence="1">
    <location>
        <begin position="20"/>
        <end position="286"/>
    </location>
</feature>
<evidence type="ECO:0000313" key="3">
    <source>
        <dbReference type="EMBL" id="KAA5548272.1"/>
    </source>
</evidence>
<evidence type="ECO:0000256" key="1">
    <source>
        <dbReference type="SAM" id="SignalP"/>
    </source>
</evidence>
<comment type="caution">
    <text evidence="3">The sequence shown here is derived from an EMBL/GenBank/DDBJ whole genome shotgun (WGS) entry which is preliminary data.</text>
</comment>
<reference evidence="3 4" key="1">
    <citation type="submission" date="2019-09" db="EMBL/GenBank/DDBJ databases">
        <title>Genome sequence and assembly of Adhaeribacter sp.</title>
        <authorList>
            <person name="Chhetri G."/>
        </authorList>
    </citation>
    <scope>NUCLEOTIDE SEQUENCE [LARGE SCALE GENOMIC DNA]</scope>
    <source>
        <strain evidence="3 4">DK36</strain>
    </source>
</reference>
<evidence type="ECO:0000313" key="4">
    <source>
        <dbReference type="Proteomes" id="UP000323426"/>
    </source>
</evidence>
<gene>
    <name evidence="3" type="ORF">F0145_05970</name>
</gene>
<keyword evidence="1" id="KW-0732">Signal</keyword>
<dbReference type="EMBL" id="VWSF01000003">
    <property type="protein sequence ID" value="KAA5548272.1"/>
    <property type="molecule type" value="Genomic_DNA"/>
</dbReference>
<proteinExistence type="predicted"/>
<dbReference type="Proteomes" id="UP000323426">
    <property type="component" value="Unassembled WGS sequence"/>
</dbReference>